<dbReference type="EMBL" id="JAKKOR010000011">
    <property type="protein sequence ID" value="MCF8589769.1"/>
    <property type="molecule type" value="Genomic_DNA"/>
</dbReference>
<organism evidence="2 3">
    <name type="scientific">Gordonia liuliyuniae</name>
    <dbReference type="NCBI Taxonomy" id="2911517"/>
    <lineage>
        <taxon>Bacteria</taxon>
        <taxon>Bacillati</taxon>
        <taxon>Actinomycetota</taxon>
        <taxon>Actinomycetes</taxon>
        <taxon>Mycobacteriales</taxon>
        <taxon>Gordoniaceae</taxon>
        <taxon>Gordonia</taxon>
    </lineage>
</organism>
<name>A0ABS9IW33_9ACTN</name>
<dbReference type="Gene3D" id="1.20.120.1630">
    <property type="match status" value="1"/>
</dbReference>
<comment type="caution">
    <text evidence="2">The sequence shown here is derived from an EMBL/GenBank/DDBJ whole genome shotgun (WGS) entry which is preliminary data.</text>
</comment>
<dbReference type="PROSITE" id="PS50244">
    <property type="entry name" value="S5A_REDUCTASE"/>
    <property type="match status" value="1"/>
</dbReference>
<dbReference type="PANTHER" id="PTHR32251">
    <property type="entry name" value="3-OXO-5-ALPHA-STEROID 4-DEHYDROGENASE"/>
    <property type="match status" value="1"/>
</dbReference>
<feature type="transmembrane region" description="Helical" evidence="1">
    <location>
        <begin position="6"/>
        <end position="28"/>
    </location>
</feature>
<keyword evidence="3" id="KW-1185">Reference proteome</keyword>
<keyword evidence="1" id="KW-0812">Transmembrane</keyword>
<gene>
    <name evidence="2" type="ORF">L5G33_15010</name>
</gene>
<keyword evidence="1" id="KW-1133">Transmembrane helix</keyword>
<dbReference type="Pfam" id="PF06966">
    <property type="entry name" value="DUF1295"/>
    <property type="match status" value="1"/>
</dbReference>
<evidence type="ECO:0000256" key="1">
    <source>
        <dbReference type="SAM" id="Phobius"/>
    </source>
</evidence>
<feature type="transmembrane region" description="Helical" evidence="1">
    <location>
        <begin position="40"/>
        <end position="59"/>
    </location>
</feature>
<dbReference type="Proteomes" id="UP001200110">
    <property type="component" value="Unassembled WGS sequence"/>
</dbReference>
<evidence type="ECO:0000313" key="3">
    <source>
        <dbReference type="Proteomes" id="UP001200110"/>
    </source>
</evidence>
<protein>
    <submittedName>
        <fullName evidence="2">DUF1295 domain-containing protein</fullName>
    </submittedName>
</protein>
<keyword evidence="1" id="KW-0472">Membrane</keyword>
<dbReference type="PANTHER" id="PTHR32251:SF17">
    <property type="entry name" value="STEROID 5-ALPHA REDUCTASE C-TERMINAL DOMAIN-CONTAINING PROTEIN"/>
    <property type="match status" value="1"/>
</dbReference>
<reference evidence="2 3" key="1">
    <citation type="submission" date="2022-01" db="EMBL/GenBank/DDBJ databases">
        <authorList>
            <person name="Huang Y."/>
        </authorList>
    </citation>
    <scope>NUCLEOTIDE SEQUENCE [LARGE SCALE GENOMIC DNA]</scope>
    <source>
        <strain evidence="2 3">HY366</strain>
    </source>
</reference>
<feature type="transmembrane region" description="Helical" evidence="1">
    <location>
        <begin position="65"/>
        <end position="84"/>
    </location>
</feature>
<dbReference type="RefSeq" id="WP_236998998.1">
    <property type="nucleotide sequence ID" value="NZ_JAKKOR010000011.1"/>
</dbReference>
<evidence type="ECO:0000313" key="2">
    <source>
        <dbReference type="EMBL" id="MCF8589769.1"/>
    </source>
</evidence>
<accession>A0ABS9IW33</accession>
<dbReference type="InterPro" id="IPR010721">
    <property type="entry name" value="UstE-like"/>
</dbReference>
<proteinExistence type="predicted"/>
<sequence length="264" mass="28251">MTGISGAATILAVCAVWIVVLQGTAFAVGHRIRRYNVVDVIWGLGFVGIGVVALVLGGGDLTRRTVLAVVVAVWGLRLSWHMHVKTRGHGEDPRYVDYLGQDPTVGTVIGKVFATQGGSQLWVGLPIVVSAVCGATTGPGWILLVVGVAAALVGFSFEAIGDAQLREYKADPDRGPIMDRGLWGWTRHPNYFGDACLWWGLWLIAASGGLPAVLTVLSPVAMTYFIVYATGARRLEAAMAGRPGYADYCARTSYFLPRPPRRSP</sequence>
<feature type="transmembrane region" description="Helical" evidence="1">
    <location>
        <begin position="199"/>
        <end position="227"/>
    </location>
</feature>